<evidence type="ECO:0000313" key="1">
    <source>
        <dbReference type="EMBL" id="GFY12769.1"/>
    </source>
</evidence>
<dbReference type="EMBL" id="BMAU01021316">
    <property type="protein sequence ID" value="GFY12769.1"/>
    <property type="molecule type" value="Genomic_DNA"/>
</dbReference>
<dbReference type="Proteomes" id="UP000887159">
    <property type="component" value="Unassembled WGS sequence"/>
</dbReference>
<organism evidence="1 2">
    <name type="scientific">Trichonephila clavipes</name>
    <name type="common">Golden silk orbweaver</name>
    <name type="synonym">Nephila clavipes</name>
    <dbReference type="NCBI Taxonomy" id="2585209"/>
    <lineage>
        <taxon>Eukaryota</taxon>
        <taxon>Metazoa</taxon>
        <taxon>Ecdysozoa</taxon>
        <taxon>Arthropoda</taxon>
        <taxon>Chelicerata</taxon>
        <taxon>Arachnida</taxon>
        <taxon>Araneae</taxon>
        <taxon>Araneomorphae</taxon>
        <taxon>Entelegynae</taxon>
        <taxon>Araneoidea</taxon>
        <taxon>Nephilidae</taxon>
        <taxon>Trichonephila</taxon>
    </lineage>
</organism>
<comment type="caution">
    <text evidence="1">The sequence shown here is derived from an EMBL/GenBank/DDBJ whole genome shotgun (WGS) entry which is preliminary data.</text>
</comment>
<evidence type="ECO:0000313" key="2">
    <source>
        <dbReference type="Proteomes" id="UP000887159"/>
    </source>
</evidence>
<keyword evidence="2" id="KW-1185">Reference proteome</keyword>
<protein>
    <submittedName>
        <fullName evidence="1">Uncharacterized protein</fullName>
    </submittedName>
</protein>
<gene>
    <name evidence="1" type="ORF">TNCV_4284271</name>
</gene>
<proteinExistence type="predicted"/>
<reference evidence="1" key="1">
    <citation type="submission" date="2020-08" db="EMBL/GenBank/DDBJ databases">
        <title>Multicomponent nature underlies the extraordinary mechanical properties of spider dragline silk.</title>
        <authorList>
            <person name="Kono N."/>
            <person name="Nakamura H."/>
            <person name="Mori M."/>
            <person name="Yoshida Y."/>
            <person name="Ohtoshi R."/>
            <person name="Malay A.D."/>
            <person name="Moran D.A.P."/>
            <person name="Tomita M."/>
            <person name="Numata K."/>
            <person name="Arakawa K."/>
        </authorList>
    </citation>
    <scope>NUCLEOTIDE SEQUENCE</scope>
</reference>
<dbReference type="AlphaFoldDB" id="A0A8X6VHC9"/>
<name>A0A8X6VHC9_TRICX</name>
<sequence length="79" mass="8188">MSSGRSLPLINLGVQGGIQGDSHNLMVGTGAAVAVSPPRAKSKAKNTTISSARFSALISDEFPSVNTVSRSLQYFSSSF</sequence>
<accession>A0A8X6VHC9</accession>